<dbReference type="PANTHER" id="PTHR16230">
    <property type="entry name" value="CAPPUCCINO"/>
    <property type="match status" value="1"/>
</dbReference>
<dbReference type="PANTHER" id="PTHR16230:SF5">
    <property type="entry name" value="BREAST CARCINOMA-AMPLIFIED SEQUENCE 4"/>
    <property type="match status" value="1"/>
</dbReference>
<name>A0A8C3CK25_CAIMO</name>
<keyword evidence="2" id="KW-1185">Reference proteome</keyword>
<dbReference type="InterPro" id="IPR024857">
    <property type="entry name" value="Cappuccino"/>
</dbReference>
<reference evidence="1" key="3">
    <citation type="submission" date="2025-09" db="UniProtKB">
        <authorList>
            <consortium name="Ensembl"/>
        </authorList>
    </citation>
    <scope>IDENTIFICATION</scope>
</reference>
<organism evidence="1 2">
    <name type="scientific">Cairina moschata</name>
    <name type="common">Muscovy duck</name>
    <dbReference type="NCBI Taxonomy" id="8855"/>
    <lineage>
        <taxon>Eukaryota</taxon>
        <taxon>Metazoa</taxon>
        <taxon>Chordata</taxon>
        <taxon>Craniata</taxon>
        <taxon>Vertebrata</taxon>
        <taxon>Euteleostomi</taxon>
        <taxon>Archelosauria</taxon>
        <taxon>Archosauria</taxon>
        <taxon>Dinosauria</taxon>
        <taxon>Saurischia</taxon>
        <taxon>Theropoda</taxon>
        <taxon>Coelurosauria</taxon>
        <taxon>Aves</taxon>
        <taxon>Neognathae</taxon>
        <taxon>Galloanserae</taxon>
        <taxon>Anseriformes</taxon>
        <taxon>Anatidae</taxon>
        <taxon>Anatinae</taxon>
        <taxon>Cairina</taxon>
    </lineage>
</organism>
<reference evidence="1" key="1">
    <citation type="submission" date="2018-09" db="EMBL/GenBank/DDBJ databases">
        <title>Common duck and Muscovy duck high density SNP chip.</title>
        <authorList>
            <person name="Vignal A."/>
            <person name="Thebault N."/>
            <person name="Warren W.C."/>
        </authorList>
    </citation>
    <scope>NUCLEOTIDE SEQUENCE [LARGE SCALE GENOMIC DNA]</scope>
</reference>
<dbReference type="AlphaFoldDB" id="A0A8C3CK25"/>
<dbReference type="Proteomes" id="UP000694556">
    <property type="component" value="Chromosome 21"/>
</dbReference>
<dbReference type="GO" id="GO:0031083">
    <property type="term" value="C:BLOC-1 complex"/>
    <property type="evidence" value="ECO:0007669"/>
    <property type="project" value="TreeGrafter"/>
</dbReference>
<reference evidence="1" key="2">
    <citation type="submission" date="2025-08" db="UniProtKB">
        <authorList>
            <consortium name="Ensembl"/>
        </authorList>
    </citation>
    <scope>IDENTIFICATION</scope>
</reference>
<evidence type="ECO:0000313" key="1">
    <source>
        <dbReference type="Ensembl" id="ENSCMMP00000021857.1"/>
    </source>
</evidence>
<evidence type="ECO:0000313" key="2">
    <source>
        <dbReference type="Proteomes" id="UP000694556"/>
    </source>
</evidence>
<accession>A0A8C3CK25</accession>
<dbReference type="Ensembl" id="ENSCMMT00000023947.1">
    <property type="protein sequence ID" value="ENSCMMP00000021857.1"/>
    <property type="gene ID" value="ENSCMMG00000013755.1"/>
</dbReference>
<protein>
    <submittedName>
        <fullName evidence="1">Uncharacterized protein</fullName>
    </submittedName>
</protein>
<proteinExistence type="predicted"/>
<sequence>RCYKWCNQKSDQIRSDTSEILEETIPLIKGKVLEMNHVYAKIDKLEAFVKMVAHHVSFLEEQVLEAEKSHGTFLNAVCKLFQCATIPSFKNVSIFKACNLSKFSNIFIAMGKDVPDIRTVFCQFKISAVAYEGNGAFQKG</sequence>